<dbReference type="RefSeq" id="WP_386073773.1">
    <property type="nucleotide sequence ID" value="NZ_JBHTJT010000008.1"/>
</dbReference>
<keyword evidence="3 5" id="KW-0067">ATP-binding</keyword>
<dbReference type="SMART" id="SM00382">
    <property type="entry name" value="AAA"/>
    <property type="match status" value="1"/>
</dbReference>
<name>A0ABW3INT2_9RHOB</name>
<dbReference type="InterPro" id="IPR003593">
    <property type="entry name" value="AAA+_ATPase"/>
</dbReference>
<dbReference type="InterPro" id="IPR003439">
    <property type="entry name" value="ABC_transporter-like_ATP-bd"/>
</dbReference>
<proteinExistence type="predicted"/>
<evidence type="ECO:0000313" key="6">
    <source>
        <dbReference type="Proteomes" id="UP001597108"/>
    </source>
</evidence>
<dbReference type="SUPFAM" id="SSF52540">
    <property type="entry name" value="P-loop containing nucleoside triphosphate hydrolases"/>
    <property type="match status" value="1"/>
</dbReference>
<sequence>MTTILKLDAVCKAFGAVKVADDLSYEVAQGEALGVIGPNGAGKTSMFNLITGTLAPNSGRVVFAGNDVTSHNAARRCHAGIARSFQVPQPFSHMTVFENAMVAATQAAGLREHAAERFCIEVLEQTGLLAKANTTAGSLTLLERKRLELTRALCAKPKLLLLDEIAGGLTEAECVSLIRTIKDIHASGVTIIWIEHVVHALLEVVDRLIVIDFGRLIAEGEPHAIMDSPAVKEIYLGIEADA</sequence>
<dbReference type="PANTHER" id="PTHR45772:SF7">
    <property type="entry name" value="AMINO ACID ABC TRANSPORTER ATP-BINDING PROTEIN"/>
    <property type="match status" value="1"/>
</dbReference>
<gene>
    <name evidence="5" type="ORF">ACFQ2S_07170</name>
</gene>
<dbReference type="CDD" id="cd03219">
    <property type="entry name" value="ABC_Mj1267_LivG_branched"/>
    <property type="match status" value="1"/>
</dbReference>
<dbReference type="EMBL" id="JBHTJT010000008">
    <property type="protein sequence ID" value="MFD0979435.1"/>
    <property type="molecule type" value="Genomic_DNA"/>
</dbReference>
<dbReference type="Pfam" id="PF12399">
    <property type="entry name" value="BCA_ABC_TP_C"/>
    <property type="match status" value="1"/>
</dbReference>
<evidence type="ECO:0000256" key="2">
    <source>
        <dbReference type="ARBA" id="ARBA00022741"/>
    </source>
</evidence>
<dbReference type="Proteomes" id="UP001597108">
    <property type="component" value="Unassembled WGS sequence"/>
</dbReference>
<reference evidence="6" key="1">
    <citation type="journal article" date="2019" name="Int. J. Syst. Evol. Microbiol.">
        <title>The Global Catalogue of Microorganisms (GCM) 10K type strain sequencing project: providing services to taxonomists for standard genome sequencing and annotation.</title>
        <authorList>
            <consortium name="The Broad Institute Genomics Platform"/>
            <consortium name="The Broad Institute Genome Sequencing Center for Infectious Disease"/>
            <person name="Wu L."/>
            <person name="Ma J."/>
        </authorList>
    </citation>
    <scope>NUCLEOTIDE SEQUENCE [LARGE SCALE GENOMIC DNA]</scope>
    <source>
        <strain evidence="6">CCUG 60524</strain>
    </source>
</reference>
<dbReference type="PROSITE" id="PS50893">
    <property type="entry name" value="ABC_TRANSPORTER_2"/>
    <property type="match status" value="1"/>
</dbReference>
<evidence type="ECO:0000256" key="1">
    <source>
        <dbReference type="ARBA" id="ARBA00022448"/>
    </source>
</evidence>
<dbReference type="PANTHER" id="PTHR45772">
    <property type="entry name" value="CONSERVED COMPONENT OF ABC TRANSPORTER FOR NATURAL AMINO ACIDS-RELATED"/>
    <property type="match status" value="1"/>
</dbReference>
<dbReference type="GO" id="GO:0005524">
    <property type="term" value="F:ATP binding"/>
    <property type="evidence" value="ECO:0007669"/>
    <property type="project" value="UniProtKB-KW"/>
</dbReference>
<keyword evidence="1" id="KW-0813">Transport</keyword>
<evidence type="ECO:0000313" key="5">
    <source>
        <dbReference type="EMBL" id="MFD0979435.1"/>
    </source>
</evidence>
<keyword evidence="6" id="KW-1185">Reference proteome</keyword>
<evidence type="ECO:0000256" key="3">
    <source>
        <dbReference type="ARBA" id="ARBA00022840"/>
    </source>
</evidence>
<feature type="domain" description="ABC transporter" evidence="4">
    <location>
        <begin position="5"/>
        <end position="238"/>
    </location>
</feature>
<comment type="caution">
    <text evidence="5">The sequence shown here is derived from an EMBL/GenBank/DDBJ whole genome shotgun (WGS) entry which is preliminary data.</text>
</comment>
<keyword evidence="2" id="KW-0547">Nucleotide-binding</keyword>
<dbReference type="InterPro" id="IPR051120">
    <property type="entry name" value="ABC_AA/LPS_Transport"/>
</dbReference>
<dbReference type="InterPro" id="IPR032823">
    <property type="entry name" value="BCA_ABC_TP_C"/>
</dbReference>
<evidence type="ECO:0000259" key="4">
    <source>
        <dbReference type="PROSITE" id="PS50893"/>
    </source>
</evidence>
<dbReference type="InterPro" id="IPR027417">
    <property type="entry name" value="P-loop_NTPase"/>
</dbReference>
<organism evidence="5 6">
    <name type="scientific">Tropicimonas aquimaris</name>
    <dbReference type="NCBI Taxonomy" id="914152"/>
    <lineage>
        <taxon>Bacteria</taxon>
        <taxon>Pseudomonadati</taxon>
        <taxon>Pseudomonadota</taxon>
        <taxon>Alphaproteobacteria</taxon>
        <taxon>Rhodobacterales</taxon>
        <taxon>Roseobacteraceae</taxon>
        <taxon>Tropicimonas</taxon>
    </lineage>
</organism>
<dbReference type="Gene3D" id="3.40.50.300">
    <property type="entry name" value="P-loop containing nucleotide triphosphate hydrolases"/>
    <property type="match status" value="1"/>
</dbReference>
<dbReference type="Pfam" id="PF00005">
    <property type="entry name" value="ABC_tran"/>
    <property type="match status" value="1"/>
</dbReference>
<protein>
    <submittedName>
        <fullName evidence="5">ABC transporter ATP-binding protein</fullName>
    </submittedName>
</protein>
<accession>A0ABW3INT2</accession>